<feature type="transmembrane region" description="Helical" evidence="1">
    <location>
        <begin position="129"/>
        <end position="155"/>
    </location>
</feature>
<keyword evidence="1" id="KW-0472">Membrane</keyword>
<gene>
    <name evidence="2" type="ORF">ARMSODRAFT_978230</name>
</gene>
<evidence type="ECO:0000256" key="1">
    <source>
        <dbReference type="SAM" id="Phobius"/>
    </source>
</evidence>
<dbReference type="AlphaFoldDB" id="A0A2H3BHA1"/>
<evidence type="ECO:0000313" key="2">
    <source>
        <dbReference type="EMBL" id="PBK65418.1"/>
    </source>
</evidence>
<evidence type="ECO:0000313" key="3">
    <source>
        <dbReference type="Proteomes" id="UP000218334"/>
    </source>
</evidence>
<protein>
    <submittedName>
        <fullName evidence="2">Uncharacterized protein</fullName>
    </submittedName>
</protein>
<keyword evidence="1" id="KW-1133">Transmembrane helix</keyword>
<keyword evidence="1" id="KW-0812">Transmembrane</keyword>
<organism evidence="2 3">
    <name type="scientific">Armillaria solidipes</name>
    <dbReference type="NCBI Taxonomy" id="1076256"/>
    <lineage>
        <taxon>Eukaryota</taxon>
        <taxon>Fungi</taxon>
        <taxon>Dikarya</taxon>
        <taxon>Basidiomycota</taxon>
        <taxon>Agaricomycotina</taxon>
        <taxon>Agaricomycetes</taxon>
        <taxon>Agaricomycetidae</taxon>
        <taxon>Agaricales</taxon>
        <taxon>Marasmiineae</taxon>
        <taxon>Physalacriaceae</taxon>
        <taxon>Armillaria</taxon>
    </lineage>
</organism>
<name>A0A2H3BHA1_9AGAR</name>
<accession>A0A2H3BHA1</accession>
<reference evidence="3" key="1">
    <citation type="journal article" date="2017" name="Nat. Ecol. Evol.">
        <title>Genome expansion and lineage-specific genetic innovations in the forest pathogenic fungi Armillaria.</title>
        <authorList>
            <person name="Sipos G."/>
            <person name="Prasanna A.N."/>
            <person name="Walter M.C."/>
            <person name="O'Connor E."/>
            <person name="Balint B."/>
            <person name="Krizsan K."/>
            <person name="Kiss B."/>
            <person name="Hess J."/>
            <person name="Varga T."/>
            <person name="Slot J."/>
            <person name="Riley R."/>
            <person name="Boka B."/>
            <person name="Rigling D."/>
            <person name="Barry K."/>
            <person name="Lee J."/>
            <person name="Mihaltcheva S."/>
            <person name="LaButti K."/>
            <person name="Lipzen A."/>
            <person name="Waldron R."/>
            <person name="Moloney N.M."/>
            <person name="Sperisen C."/>
            <person name="Kredics L."/>
            <person name="Vagvoelgyi C."/>
            <person name="Patrignani A."/>
            <person name="Fitzpatrick D."/>
            <person name="Nagy I."/>
            <person name="Doyle S."/>
            <person name="Anderson J.B."/>
            <person name="Grigoriev I.V."/>
            <person name="Gueldener U."/>
            <person name="Muensterkoetter M."/>
            <person name="Nagy L.G."/>
        </authorList>
    </citation>
    <scope>NUCLEOTIDE SEQUENCE [LARGE SCALE GENOMIC DNA]</scope>
    <source>
        <strain evidence="3">28-4</strain>
    </source>
</reference>
<dbReference type="Proteomes" id="UP000218334">
    <property type="component" value="Unassembled WGS sequence"/>
</dbReference>
<dbReference type="EMBL" id="KZ293445">
    <property type="protein sequence ID" value="PBK65418.1"/>
    <property type="molecule type" value="Genomic_DNA"/>
</dbReference>
<keyword evidence="3" id="KW-1185">Reference proteome</keyword>
<sequence length="170" mass="19184">MENEKEASVIISDIGSWFAFTTDVGFHLEDLKDTAAKIPFEDQQYAGLPRYWRASYYSSVAESLAIALHRPATAEVPERIQTIGERKRTECKQTNIYKLGQPASIALHISSSERSSGVSMNRRLSDMKAASWVISELTVSIMVFACLEVTILLWMDLLPRQRFGWSCLFG</sequence>
<proteinExistence type="predicted"/>